<keyword evidence="4 8" id="KW-1133">Transmembrane helix</keyword>
<evidence type="ECO:0000256" key="7">
    <source>
        <dbReference type="ARBA" id="ARBA00023211"/>
    </source>
</evidence>
<evidence type="ECO:0000313" key="10">
    <source>
        <dbReference type="EMBL" id="SDD81665.1"/>
    </source>
</evidence>
<keyword evidence="9" id="KW-0732">Signal</keyword>
<reference evidence="11" key="1">
    <citation type="submission" date="2016-10" db="EMBL/GenBank/DDBJ databases">
        <authorList>
            <person name="Varghese N."/>
            <person name="Submissions S."/>
        </authorList>
    </citation>
    <scope>NUCLEOTIDE SEQUENCE [LARGE SCALE GENOMIC DNA]</scope>
    <source>
        <strain evidence="11">DSM 8987</strain>
    </source>
</reference>
<dbReference type="PANTHER" id="PTHR35529">
    <property type="entry name" value="MANGANESE EFFLUX PUMP MNTP-RELATED"/>
    <property type="match status" value="1"/>
</dbReference>
<evidence type="ECO:0000256" key="2">
    <source>
        <dbReference type="ARBA" id="ARBA00022475"/>
    </source>
</evidence>
<feature type="chain" id="PRO_5017369967" description="Putative manganese efflux pump MntP" evidence="9">
    <location>
        <begin position="20"/>
        <end position="188"/>
    </location>
</feature>
<dbReference type="EMBL" id="FNAQ01000001">
    <property type="protein sequence ID" value="SDD81665.1"/>
    <property type="molecule type" value="Genomic_DNA"/>
</dbReference>
<keyword evidence="1 8" id="KW-0813">Transport</keyword>
<accession>A0A1G6XW77</accession>
<feature type="transmembrane region" description="Helical" evidence="8">
    <location>
        <begin position="41"/>
        <end position="59"/>
    </location>
</feature>
<gene>
    <name evidence="8" type="primary">mntP</name>
    <name evidence="10" type="ORF">SAMN05661003_101400</name>
</gene>
<keyword evidence="6 8" id="KW-0472">Membrane</keyword>
<sequence length="188" mass="19808">MALATLLGLAVALAMDAFAVALATAAALPCVTGRHLFRLSFHFGLFQGLMPVLGWLAGVRLQQLIAAYDHWVAFALLLWVGGKMLYEAFQPDDGDSPRCDPTRGLTLVTLSLATSIDALAVGLTLGVLGVSVWWPALVIALVAGAFTLVGMLLGCRVGQLWGPRMEMVGGLVLCGLGLKILLEHLTLA</sequence>
<dbReference type="OrthoDB" id="9811590at2"/>
<name>A0A1G6XW77_9BACT</name>
<comment type="function">
    <text evidence="8">Probably functions as a manganese efflux pump.</text>
</comment>
<proteinExistence type="inferred from homology"/>
<feature type="signal peptide" evidence="9">
    <location>
        <begin position="1"/>
        <end position="19"/>
    </location>
</feature>
<feature type="transmembrane region" description="Helical" evidence="8">
    <location>
        <begin position="165"/>
        <end position="182"/>
    </location>
</feature>
<comment type="similarity">
    <text evidence="8">Belongs to the MntP (TC 9.B.29) family.</text>
</comment>
<dbReference type="STRING" id="57664.SAMN05661003_101400"/>
<evidence type="ECO:0000313" key="11">
    <source>
        <dbReference type="Proteomes" id="UP000243205"/>
    </source>
</evidence>
<evidence type="ECO:0000256" key="3">
    <source>
        <dbReference type="ARBA" id="ARBA00022692"/>
    </source>
</evidence>
<dbReference type="Proteomes" id="UP000243205">
    <property type="component" value="Unassembled WGS sequence"/>
</dbReference>
<evidence type="ECO:0000256" key="5">
    <source>
        <dbReference type="ARBA" id="ARBA00023065"/>
    </source>
</evidence>
<dbReference type="Pfam" id="PF02659">
    <property type="entry name" value="Mntp"/>
    <property type="match status" value="1"/>
</dbReference>
<comment type="caution">
    <text evidence="8">Lacks conserved residue(s) required for the propagation of feature annotation.</text>
</comment>
<keyword evidence="5 8" id="KW-0406">Ion transport</keyword>
<dbReference type="AlphaFoldDB" id="A0A1G6XW77"/>
<evidence type="ECO:0000256" key="9">
    <source>
        <dbReference type="SAM" id="SignalP"/>
    </source>
</evidence>
<keyword evidence="7 8" id="KW-0464">Manganese</keyword>
<evidence type="ECO:0000256" key="4">
    <source>
        <dbReference type="ARBA" id="ARBA00022989"/>
    </source>
</evidence>
<keyword evidence="11" id="KW-1185">Reference proteome</keyword>
<evidence type="ECO:0000256" key="6">
    <source>
        <dbReference type="ARBA" id="ARBA00023136"/>
    </source>
</evidence>
<dbReference type="RefSeq" id="WP_092075709.1">
    <property type="nucleotide sequence ID" value="NZ_FNAQ01000001.1"/>
</dbReference>
<dbReference type="HAMAP" id="MF_01521">
    <property type="entry name" value="MntP_pump"/>
    <property type="match status" value="1"/>
</dbReference>
<feature type="transmembrane region" description="Helical" evidence="8">
    <location>
        <begin position="132"/>
        <end position="153"/>
    </location>
</feature>
<dbReference type="GO" id="GO:0005886">
    <property type="term" value="C:plasma membrane"/>
    <property type="evidence" value="ECO:0007669"/>
    <property type="project" value="UniProtKB-SubCell"/>
</dbReference>
<dbReference type="InterPro" id="IPR003810">
    <property type="entry name" value="Mntp/YtaF"/>
</dbReference>
<dbReference type="GO" id="GO:0005384">
    <property type="term" value="F:manganese ion transmembrane transporter activity"/>
    <property type="evidence" value="ECO:0007669"/>
    <property type="project" value="UniProtKB-UniRule"/>
</dbReference>
<comment type="subcellular location">
    <subcellularLocation>
        <location evidence="8">Cell membrane</location>
        <topology evidence="8">Multi-pass membrane protein</topology>
    </subcellularLocation>
</comment>
<evidence type="ECO:0000256" key="8">
    <source>
        <dbReference type="HAMAP-Rule" id="MF_01521"/>
    </source>
</evidence>
<keyword evidence="3 8" id="KW-0812">Transmembrane</keyword>
<dbReference type="PANTHER" id="PTHR35529:SF1">
    <property type="entry name" value="MANGANESE EFFLUX PUMP MNTP-RELATED"/>
    <property type="match status" value="1"/>
</dbReference>
<organism evidence="10 11">
    <name type="scientific">Desulfuromonas thiophila</name>
    <dbReference type="NCBI Taxonomy" id="57664"/>
    <lineage>
        <taxon>Bacteria</taxon>
        <taxon>Pseudomonadati</taxon>
        <taxon>Thermodesulfobacteriota</taxon>
        <taxon>Desulfuromonadia</taxon>
        <taxon>Desulfuromonadales</taxon>
        <taxon>Desulfuromonadaceae</taxon>
        <taxon>Desulfuromonas</taxon>
    </lineage>
</organism>
<keyword evidence="2 8" id="KW-1003">Cell membrane</keyword>
<dbReference type="InterPro" id="IPR022929">
    <property type="entry name" value="Put_MntP"/>
</dbReference>
<evidence type="ECO:0000256" key="1">
    <source>
        <dbReference type="ARBA" id="ARBA00022448"/>
    </source>
</evidence>
<protein>
    <recommendedName>
        <fullName evidence="8">Putative manganese efflux pump MntP</fullName>
    </recommendedName>
</protein>